<dbReference type="InterPro" id="IPR013633">
    <property type="entry name" value="NRDE-2"/>
</dbReference>
<reference evidence="5 6" key="1">
    <citation type="journal article" date="2024" name="Commun. Biol.">
        <title>Comparative genomic analysis of thermophilic fungi reveals convergent evolutionary adaptations and gene losses.</title>
        <authorList>
            <person name="Steindorff A.S."/>
            <person name="Aguilar-Pontes M.V."/>
            <person name="Robinson A.J."/>
            <person name="Andreopoulos B."/>
            <person name="LaButti K."/>
            <person name="Kuo A."/>
            <person name="Mondo S."/>
            <person name="Riley R."/>
            <person name="Otillar R."/>
            <person name="Haridas S."/>
            <person name="Lipzen A."/>
            <person name="Grimwood J."/>
            <person name="Schmutz J."/>
            <person name="Clum A."/>
            <person name="Reid I.D."/>
            <person name="Moisan M.C."/>
            <person name="Butler G."/>
            <person name="Nguyen T.T.M."/>
            <person name="Dewar K."/>
            <person name="Conant G."/>
            <person name="Drula E."/>
            <person name="Henrissat B."/>
            <person name="Hansel C."/>
            <person name="Singer S."/>
            <person name="Hutchinson M.I."/>
            <person name="de Vries R.P."/>
            <person name="Natvig D.O."/>
            <person name="Powell A.J."/>
            <person name="Tsang A."/>
            <person name="Grigoriev I.V."/>
        </authorList>
    </citation>
    <scope>NUCLEOTIDE SEQUENCE [LARGE SCALE GENOMIC DNA]</scope>
    <source>
        <strain evidence="5 6">CBS 620.91</strain>
    </source>
</reference>
<dbReference type="Gene3D" id="1.25.40.10">
    <property type="entry name" value="Tetratricopeptide repeat domain"/>
    <property type="match status" value="2"/>
</dbReference>
<accession>A0ABR3V6U1</accession>
<keyword evidence="6" id="KW-1185">Reference proteome</keyword>
<evidence type="ECO:0000256" key="4">
    <source>
        <dbReference type="SAM" id="MobiDB-lite"/>
    </source>
</evidence>
<gene>
    <name evidence="5" type="ORF">VTJ49DRAFT_3741</name>
</gene>
<feature type="region of interest" description="Disordered" evidence="4">
    <location>
        <begin position="1091"/>
        <end position="1122"/>
    </location>
</feature>
<comment type="subcellular location">
    <subcellularLocation>
        <location evidence="1">Nucleus</location>
    </subcellularLocation>
</comment>
<evidence type="ECO:0000256" key="1">
    <source>
        <dbReference type="ARBA" id="ARBA00004123"/>
    </source>
</evidence>
<evidence type="ECO:0008006" key="7">
    <source>
        <dbReference type="Google" id="ProtNLM"/>
    </source>
</evidence>
<protein>
    <recommendedName>
        <fullName evidence="7">DUF1740-domain-containing protein</fullName>
    </recommendedName>
</protein>
<feature type="compositionally biased region" description="Basic and acidic residues" evidence="4">
    <location>
        <begin position="36"/>
        <end position="57"/>
    </location>
</feature>
<name>A0ABR3V6U1_HUMIN</name>
<keyword evidence="3" id="KW-0539">Nucleus</keyword>
<dbReference type="InterPro" id="IPR011990">
    <property type="entry name" value="TPR-like_helical_dom_sf"/>
</dbReference>
<dbReference type="EMBL" id="JAZGSY010000290">
    <property type="protein sequence ID" value="KAL1837480.1"/>
    <property type="molecule type" value="Genomic_DNA"/>
</dbReference>
<feature type="region of interest" description="Disordered" evidence="4">
    <location>
        <begin position="140"/>
        <end position="212"/>
    </location>
</feature>
<sequence>MTERRQRAVPKFASFRPPPPPAKEAHETRPGSNGEASHRERDAVEESGKGREPRPDDPFIIDKYGDPLILQFGSNDRSKVPVYRRFGAGRIIGSRGFLVIDRDATNEPFTIRGPGDSYASPSAFRDKALIAATSRVVARHVKPDPNQPPPAETDAFIPLAPSRKRKRHDDSSDEDDDHLPDYRSIHSKAKPSDFRSSSSDSESDSDSDSQPAIITITETKSRALTLSSHLKSHPTDLPAWLDLISLQDRLFAENRPGFASTTSSVQPLAADERLALAELKMSLYRDALTAAANAPSLSADKDGCRERLLLGMMREARVLWDEARVAGEWEEVMKRYSSPPSSAGGRSGDATAGFALWRGRVDFEMRRAGGFQLERVRDLLVRKLAELGRGLAVYVFLRATRLLWDAGFKERAVAAWQAMLELTFCRPPELTSAEPALAAFADFWESEVPRLGEDGARGWRAFVEAGGTGTADVPDPGCFAGGVREPSKPAATNPFEAWADAEEAAAAKAWMPARMMDEDAEDDPFRVVLVDDIKDLLVWFPAGALCVVKPMLVDAFVVFCGLSPAGLSDDRFARLLVDPFVAHHTQGLDQGLKADSGTAPEVSAREPEFGGHGGCMAISPDVLFAGRTWFQYLGNRSSPPEGRERDMSWVLQTALGYLVRECGMESAAEYYLALEWVKAPAQARKVAKGLLKQYSSNVRLYNAYALVEWVKGNVEVSHKVLSSATSLPCPPAERQLLWNTWAWIGLEAGQKDAALSRLCMSVDNDDKENAGATGVSPVLLLKARTQLATARDYSLSSQQLEAAVRYAESAMLLEYLSPEAGDEHPASAMQGNITAALASVDRFSKDLESRGFSGSLHHERFLQAAARLIYYHATHGPYQPSHLQSHLTTFARLFPRNAIFPTLLRFWSSGPAARLNDPVRALFQEQLQQHHPIQNQPPTQRRLTIKDRFATRVLAILHELHAGTAHSVRTAFEAALRSHDDNDEDGMSSAAAASPELWASYLRFMCRQQQQKPHNRPRAAEATTATKQLRDLFYRAVGACPWSKEVHMLALAEPALRAVLSETELRAVGESIVARGLRVHVEVGEFVERWEREKEEEERKRKGEAEGKRKEEQDRMRGRGWR</sequence>
<evidence type="ECO:0000313" key="6">
    <source>
        <dbReference type="Proteomes" id="UP001583172"/>
    </source>
</evidence>
<evidence type="ECO:0000256" key="3">
    <source>
        <dbReference type="ARBA" id="ARBA00023242"/>
    </source>
</evidence>
<dbReference type="PANTHER" id="PTHR13471">
    <property type="entry name" value="TETRATRICOPEPTIDE-LIKE HELICAL"/>
    <property type="match status" value="1"/>
</dbReference>
<evidence type="ECO:0000256" key="2">
    <source>
        <dbReference type="ARBA" id="ARBA00009265"/>
    </source>
</evidence>
<dbReference type="PANTHER" id="PTHR13471:SF0">
    <property type="entry name" value="NUCLEAR EXOSOME REGULATOR NRDE2"/>
    <property type="match status" value="1"/>
</dbReference>
<proteinExistence type="inferred from homology"/>
<organism evidence="5 6">
    <name type="scientific">Humicola insolens</name>
    <name type="common">Soft-rot fungus</name>
    <dbReference type="NCBI Taxonomy" id="85995"/>
    <lineage>
        <taxon>Eukaryota</taxon>
        <taxon>Fungi</taxon>
        <taxon>Dikarya</taxon>
        <taxon>Ascomycota</taxon>
        <taxon>Pezizomycotina</taxon>
        <taxon>Sordariomycetes</taxon>
        <taxon>Sordariomycetidae</taxon>
        <taxon>Sordariales</taxon>
        <taxon>Chaetomiaceae</taxon>
        <taxon>Mycothermus</taxon>
    </lineage>
</organism>
<dbReference type="Pfam" id="PF08424">
    <property type="entry name" value="NRDE-2"/>
    <property type="match status" value="1"/>
</dbReference>
<comment type="caution">
    <text evidence="5">The sequence shown here is derived from an EMBL/GenBank/DDBJ whole genome shotgun (WGS) entry which is preliminary data.</text>
</comment>
<evidence type="ECO:0000313" key="5">
    <source>
        <dbReference type="EMBL" id="KAL1837480.1"/>
    </source>
</evidence>
<dbReference type="Proteomes" id="UP001583172">
    <property type="component" value="Unassembled WGS sequence"/>
</dbReference>
<feature type="region of interest" description="Disordered" evidence="4">
    <location>
        <begin position="1"/>
        <end position="60"/>
    </location>
</feature>
<comment type="similarity">
    <text evidence="2">Belongs to the NRDE2 family.</text>
</comment>